<dbReference type="Proteomes" id="UP001335729">
    <property type="component" value="Unassembled WGS sequence"/>
</dbReference>
<gene>
    <name evidence="2" type="ORF">V1Y59_03100</name>
</gene>
<accession>A0ABU7MQE9</accession>
<name>A0ABU7MQE9_9ACTN</name>
<evidence type="ECO:0000313" key="3">
    <source>
        <dbReference type="Proteomes" id="UP001335729"/>
    </source>
</evidence>
<comment type="caution">
    <text evidence="2">The sequence shown here is derived from an EMBL/GenBank/DDBJ whole genome shotgun (WGS) entry which is preliminary data.</text>
</comment>
<evidence type="ECO:0000256" key="1">
    <source>
        <dbReference type="SAM" id="SignalP"/>
    </source>
</evidence>
<dbReference type="RefSeq" id="WP_330503373.1">
    <property type="nucleotide sequence ID" value="NZ_JAZDUE010000002.1"/>
</dbReference>
<dbReference type="EMBL" id="JAZDUE010000002">
    <property type="protein sequence ID" value="MEE4022054.1"/>
    <property type="molecule type" value="Genomic_DNA"/>
</dbReference>
<feature type="signal peptide" evidence="1">
    <location>
        <begin position="1"/>
        <end position="24"/>
    </location>
</feature>
<evidence type="ECO:0000313" key="2">
    <source>
        <dbReference type="EMBL" id="MEE4022054.1"/>
    </source>
</evidence>
<organism evidence="2 3">
    <name type="scientific">Gordonia prachuapensis</name>
    <dbReference type="NCBI Taxonomy" id="3115651"/>
    <lineage>
        <taxon>Bacteria</taxon>
        <taxon>Bacillati</taxon>
        <taxon>Actinomycetota</taxon>
        <taxon>Actinomycetes</taxon>
        <taxon>Mycobacteriales</taxon>
        <taxon>Gordoniaceae</taxon>
        <taxon>Gordonia</taxon>
    </lineage>
</organism>
<reference evidence="2 3" key="1">
    <citation type="submission" date="2024-01" db="EMBL/GenBank/DDBJ databases">
        <title>Draft genome sequence of Gordonia sp. PKS22-38.</title>
        <authorList>
            <person name="Suphannarot A."/>
            <person name="Mingma R."/>
        </authorList>
    </citation>
    <scope>NUCLEOTIDE SEQUENCE [LARGE SCALE GENOMIC DNA]</scope>
    <source>
        <strain evidence="2 3">PKS22-38</strain>
    </source>
</reference>
<keyword evidence="1" id="KW-0732">Signal</keyword>
<keyword evidence="3" id="KW-1185">Reference proteome</keyword>
<proteinExistence type="predicted"/>
<dbReference type="PROSITE" id="PS51257">
    <property type="entry name" value="PROKAR_LIPOPROTEIN"/>
    <property type="match status" value="1"/>
</dbReference>
<sequence>MRVLGLRRRGVPVLAALLVSATIAGCQTDVDPTAPATESAVPADLLLAPADLPPGFDPTQLSLSELVEGNGARIESAADAEVQPPFCRPTADADLNPRLDDVNSAVLAARAASASLVELVTTAPRDIAADIGASTGQCAVTTTIIRAGTLAGARIVTRYSRLPIPPGAQQLSALRQSVLLRSNVTTTLPDGSATNQVGFAGYADLDRGSGAVTVQLTVSGDAPPVAEPPPAAEPPMSDAAFGALFDEAVAAAAQ</sequence>
<evidence type="ECO:0008006" key="4">
    <source>
        <dbReference type="Google" id="ProtNLM"/>
    </source>
</evidence>
<protein>
    <recommendedName>
        <fullName evidence="4">DUF5642 domain-containing protein</fullName>
    </recommendedName>
</protein>
<feature type="chain" id="PRO_5045097949" description="DUF5642 domain-containing protein" evidence="1">
    <location>
        <begin position="25"/>
        <end position="254"/>
    </location>
</feature>